<reference evidence="4" key="1">
    <citation type="submission" date="2021-08" db="EMBL/GenBank/DDBJ databases">
        <title>Hoeflea bacterium WL0058 sp. nov., isolated from the sediment.</title>
        <authorList>
            <person name="Wang L."/>
            <person name="Zhang D."/>
        </authorList>
    </citation>
    <scope>NUCLEOTIDE SEQUENCE</scope>
    <source>
        <strain evidence="4">WL0058</strain>
    </source>
</reference>
<comment type="similarity">
    <text evidence="1">Belongs to the leucine-binding protein family.</text>
</comment>
<dbReference type="CDD" id="cd06343">
    <property type="entry name" value="PBP1_ABC_ligand_binding-like"/>
    <property type="match status" value="1"/>
</dbReference>
<dbReference type="PANTHER" id="PTHR47235">
    <property type="entry name" value="BLR6548 PROTEIN"/>
    <property type="match status" value="1"/>
</dbReference>
<dbReference type="Pfam" id="PF13458">
    <property type="entry name" value="Peripla_BP_6"/>
    <property type="match status" value="1"/>
</dbReference>
<evidence type="ECO:0000259" key="3">
    <source>
        <dbReference type="Pfam" id="PF13458"/>
    </source>
</evidence>
<keyword evidence="2" id="KW-0732">Signal</keyword>
<evidence type="ECO:0000256" key="2">
    <source>
        <dbReference type="ARBA" id="ARBA00022729"/>
    </source>
</evidence>
<protein>
    <submittedName>
        <fullName evidence="4">ABC transporter substrate-binding protein</fullName>
    </submittedName>
</protein>
<dbReference type="PANTHER" id="PTHR47235:SF1">
    <property type="entry name" value="BLR6548 PROTEIN"/>
    <property type="match status" value="1"/>
</dbReference>
<sequence length="367" mass="39871">MAEPQGVTDDKIVVGSHSDLSGPLAIWGVPATNGVRMRLEEANAAGGVHDRQIEFIVEDTAYQVPLAVRATNKLVQRDKIFAMINGTGTAQTLASMQILDKAGIPNVFPLSAAKVMFDPLSPLHFSYFVSYQDQAVGAMKYFNSQGMTKVCLQSVATEYGQEVTEGAEQGAEELGMEIVFHGTHKTTETEFAGVATSIKNSDCEFLLLGTTVKDTITLYATLRQLGWDKPVVGNMVPYTPLAAEASDGVTEGLYLVTPVMIADFDDGDQWRADFNERYREKFGEAPAVQAQMGYNAADLLVMALEAAGRDLTVEKLSAAIEDIKGYKDPFGGPDASFSAEKHFGGDSLVLVQSENKKWELRETDLPY</sequence>
<evidence type="ECO:0000313" key="5">
    <source>
        <dbReference type="Proteomes" id="UP001196509"/>
    </source>
</evidence>
<dbReference type="Gene3D" id="3.40.50.2300">
    <property type="match status" value="2"/>
</dbReference>
<evidence type="ECO:0000313" key="4">
    <source>
        <dbReference type="EMBL" id="MBW8636331.1"/>
    </source>
</evidence>
<dbReference type="EMBL" id="JAICBX010000001">
    <property type="protein sequence ID" value="MBW8636331.1"/>
    <property type="molecule type" value="Genomic_DNA"/>
</dbReference>
<dbReference type="AlphaFoldDB" id="A0AAE2ZJR4"/>
<proteinExistence type="inferred from homology"/>
<dbReference type="InterPro" id="IPR028081">
    <property type="entry name" value="Leu-bd"/>
</dbReference>
<name>A0AAE2ZJR4_9HYPH</name>
<keyword evidence="5" id="KW-1185">Reference proteome</keyword>
<evidence type="ECO:0000256" key="1">
    <source>
        <dbReference type="ARBA" id="ARBA00010062"/>
    </source>
</evidence>
<accession>A0AAE2ZJR4</accession>
<organism evidence="4 5">
    <name type="scientific">Flavimaribacter sediminis</name>
    <dbReference type="NCBI Taxonomy" id="2865987"/>
    <lineage>
        <taxon>Bacteria</taxon>
        <taxon>Pseudomonadati</taxon>
        <taxon>Pseudomonadota</taxon>
        <taxon>Alphaproteobacteria</taxon>
        <taxon>Hyphomicrobiales</taxon>
        <taxon>Rhizobiaceae</taxon>
        <taxon>Flavimaribacter</taxon>
    </lineage>
</organism>
<dbReference type="RefSeq" id="WP_220227024.1">
    <property type="nucleotide sequence ID" value="NZ_JAICBX010000001.1"/>
</dbReference>
<comment type="caution">
    <text evidence="4">The sequence shown here is derived from an EMBL/GenBank/DDBJ whole genome shotgun (WGS) entry which is preliminary data.</text>
</comment>
<dbReference type="SUPFAM" id="SSF53822">
    <property type="entry name" value="Periplasmic binding protein-like I"/>
    <property type="match status" value="1"/>
</dbReference>
<feature type="domain" description="Leucine-binding protein" evidence="3">
    <location>
        <begin position="12"/>
        <end position="354"/>
    </location>
</feature>
<dbReference type="Proteomes" id="UP001196509">
    <property type="component" value="Unassembled WGS sequence"/>
</dbReference>
<gene>
    <name evidence="4" type="ORF">K1W69_03945</name>
</gene>
<dbReference type="InterPro" id="IPR028082">
    <property type="entry name" value="Peripla_BP_I"/>
</dbReference>